<evidence type="ECO:0000313" key="1">
    <source>
        <dbReference type="EMBL" id="NWB84882.1"/>
    </source>
</evidence>
<proteinExistence type="predicted"/>
<dbReference type="InterPro" id="IPR019658">
    <property type="entry name" value="DUF2515"/>
</dbReference>
<name>A0A7Y7WQL2_9PSED</name>
<comment type="caution">
    <text evidence="1">The sequence shown here is derived from an EMBL/GenBank/DDBJ whole genome shotgun (WGS) entry which is preliminary data.</text>
</comment>
<dbReference type="Proteomes" id="UP000522864">
    <property type="component" value="Unassembled WGS sequence"/>
</dbReference>
<evidence type="ECO:0000313" key="2">
    <source>
        <dbReference type="Proteomes" id="UP000522864"/>
    </source>
</evidence>
<dbReference type="EMBL" id="JACAQA010000005">
    <property type="protein sequence ID" value="NWB84882.1"/>
    <property type="molecule type" value="Genomic_DNA"/>
</dbReference>
<sequence length="248" mass="28413">MKGRFYWMGLAAFASKQVKCGLDFIPDALAVSVGDYLPNPMAIGKDGLGKGNFWLFQDIFVWHWFYSQFPEQFEECALERNALNCPELALAGLKSLPWAEEALATLNNFKVNSYILEAFEIIKKCEQATTENKPDLQFDSLLAIANHEQLEILQPLIYENQIFQKVLDLQALTEGFPGFPLRVAAFSTTCDVEEEKLREQMTEGDLYNETHRMNFITKIANTYHLLMQYNTEYMEECITSISNWSNAA</sequence>
<protein>
    <submittedName>
        <fullName evidence="1">Uncharacterized protein</fullName>
    </submittedName>
</protein>
<gene>
    <name evidence="1" type="ORF">HX830_08310</name>
</gene>
<reference evidence="1 2" key="1">
    <citation type="submission" date="2020-04" db="EMBL/GenBank/DDBJ databases">
        <title>Molecular characterization of pseudomonads from Agaricus bisporus reveal novel blotch 2 pathogens in Western Europe.</title>
        <authorList>
            <person name="Taparia T."/>
            <person name="Krijger M."/>
            <person name="Haynes E."/>
            <person name="Elpinstone J.G."/>
            <person name="Noble R."/>
            <person name="Van Der Wolf J."/>
        </authorList>
    </citation>
    <scope>NUCLEOTIDE SEQUENCE [LARGE SCALE GENOMIC DNA]</scope>
    <source>
        <strain evidence="1 2">G9001</strain>
    </source>
</reference>
<dbReference type="AlphaFoldDB" id="A0A7Y7WQL2"/>
<organism evidence="1 2">
    <name type="scientific">Pseudomonas gingeri</name>
    <dbReference type="NCBI Taxonomy" id="117681"/>
    <lineage>
        <taxon>Bacteria</taxon>
        <taxon>Pseudomonadati</taxon>
        <taxon>Pseudomonadota</taxon>
        <taxon>Gammaproteobacteria</taxon>
        <taxon>Pseudomonadales</taxon>
        <taxon>Pseudomonadaceae</taxon>
        <taxon>Pseudomonas</taxon>
    </lineage>
</organism>
<accession>A0A7Y7WQL2</accession>
<dbReference type="Pfam" id="PF10720">
    <property type="entry name" value="DUF2515"/>
    <property type="match status" value="2"/>
</dbReference>